<organism evidence="2 3">
    <name type="scientific">Tagetes erecta</name>
    <name type="common">African marigold</name>
    <dbReference type="NCBI Taxonomy" id="13708"/>
    <lineage>
        <taxon>Eukaryota</taxon>
        <taxon>Viridiplantae</taxon>
        <taxon>Streptophyta</taxon>
        <taxon>Embryophyta</taxon>
        <taxon>Tracheophyta</taxon>
        <taxon>Spermatophyta</taxon>
        <taxon>Magnoliopsida</taxon>
        <taxon>eudicotyledons</taxon>
        <taxon>Gunneridae</taxon>
        <taxon>Pentapetalae</taxon>
        <taxon>asterids</taxon>
        <taxon>campanulids</taxon>
        <taxon>Asterales</taxon>
        <taxon>Asteraceae</taxon>
        <taxon>Asteroideae</taxon>
        <taxon>Heliantheae alliance</taxon>
        <taxon>Tageteae</taxon>
        <taxon>Tagetes</taxon>
    </lineage>
</organism>
<sequence>MWATESKGDGGGSGDGGNGVQPRAGIPPPWLDGVAGTGLEWIDNRSGEEEGPHKMLPLNMQDSGEEEDEDFMVIRQDAGAKEEDRKNKIQRETQIGFGDGRFVEDEDVLLKMFKMKGLVGGCAKNG</sequence>
<dbReference type="Proteomes" id="UP001229421">
    <property type="component" value="Unassembled WGS sequence"/>
</dbReference>
<evidence type="ECO:0000313" key="3">
    <source>
        <dbReference type="Proteomes" id="UP001229421"/>
    </source>
</evidence>
<accession>A0AAD8P552</accession>
<evidence type="ECO:0000313" key="2">
    <source>
        <dbReference type="EMBL" id="KAK1432377.1"/>
    </source>
</evidence>
<evidence type="ECO:0000256" key="1">
    <source>
        <dbReference type="SAM" id="MobiDB-lite"/>
    </source>
</evidence>
<dbReference type="AlphaFoldDB" id="A0AAD8P552"/>
<feature type="compositionally biased region" description="Basic and acidic residues" evidence="1">
    <location>
        <begin position="42"/>
        <end position="53"/>
    </location>
</feature>
<feature type="compositionally biased region" description="Gly residues" evidence="1">
    <location>
        <begin position="9"/>
        <end position="19"/>
    </location>
</feature>
<keyword evidence="3" id="KW-1185">Reference proteome</keyword>
<gene>
    <name evidence="2" type="ORF">QVD17_09273</name>
</gene>
<protein>
    <submittedName>
        <fullName evidence="2">Uncharacterized protein</fullName>
    </submittedName>
</protein>
<dbReference type="EMBL" id="JAUHHV010000002">
    <property type="protein sequence ID" value="KAK1432377.1"/>
    <property type="molecule type" value="Genomic_DNA"/>
</dbReference>
<proteinExistence type="predicted"/>
<reference evidence="2" key="1">
    <citation type="journal article" date="2023" name="bioRxiv">
        <title>Improved chromosome-level genome assembly for marigold (Tagetes erecta).</title>
        <authorList>
            <person name="Jiang F."/>
            <person name="Yuan L."/>
            <person name="Wang S."/>
            <person name="Wang H."/>
            <person name="Xu D."/>
            <person name="Wang A."/>
            <person name="Fan W."/>
        </authorList>
    </citation>
    <scope>NUCLEOTIDE SEQUENCE</scope>
    <source>
        <strain evidence="2">WSJ</strain>
        <tissue evidence="2">Leaf</tissue>
    </source>
</reference>
<feature type="region of interest" description="Disordered" evidence="1">
    <location>
        <begin position="1"/>
        <end position="68"/>
    </location>
</feature>
<name>A0AAD8P552_TARER</name>
<comment type="caution">
    <text evidence="2">The sequence shown here is derived from an EMBL/GenBank/DDBJ whole genome shotgun (WGS) entry which is preliminary data.</text>
</comment>